<reference evidence="4" key="1">
    <citation type="submission" date="2016-10" db="EMBL/GenBank/DDBJ databases">
        <authorList>
            <person name="Varghese N."/>
            <person name="Submissions S."/>
        </authorList>
    </citation>
    <scope>NUCLEOTIDE SEQUENCE [LARGE SCALE GENOMIC DNA]</scope>
    <source>
        <strain evidence="4">DSM 18887</strain>
    </source>
</reference>
<gene>
    <name evidence="3" type="ORF">SAMN03080615_01597</name>
</gene>
<dbReference type="Proteomes" id="UP000198749">
    <property type="component" value="Unassembled WGS sequence"/>
</dbReference>
<dbReference type="OrthoDB" id="280278at2"/>
<keyword evidence="1" id="KW-0535">Nitrogen fixation</keyword>
<dbReference type="STRING" id="355243.SAMN03080615_01597"/>
<evidence type="ECO:0000313" key="4">
    <source>
        <dbReference type="Proteomes" id="UP000198749"/>
    </source>
</evidence>
<dbReference type="PANTHER" id="PTHR33937:SF2">
    <property type="entry name" value="DINITROGENASE IRON-MOLYBDENUM COFACTOR BIOSYNTHESIS DOMAIN-CONTAINING PROTEIN"/>
    <property type="match status" value="1"/>
</dbReference>
<proteinExistence type="predicted"/>
<organism evidence="3 4">
    <name type="scientific">Amphritea atlantica</name>
    <dbReference type="NCBI Taxonomy" id="355243"/>
    <lineage>
        <taxon>Bacteria</taxon>
        <taxon>Pseudomonadati</taxon>
        <taxon>Pseudomonadota</taxon>
        <taxon>Gammaproteobacteria</taxon>
        <taxon>Oceanospirillales</taxon>
        <taxon>Oceanospirillaceae</taxon>
        <taxon>Amphritea</taxon>
    </lineage>
</organism>
<feature type="domain" description="Dinitrogenase iron-molybdenum cofactor biosynthesis" evidence="2">
    <location>
        <begin position="19"/>
        <end position="110"/>
    </location>
</feature>
<dbReference type="CDD" id="cd00852">
    <property type="entry name" value="NifB"/>
    <property type="match status" value="1"/>
</dbReference>
<dbReference type="SUPFAM" id="SSF53146">
    <property type="entry name" value="Nitrogenase accessory factor-like"/>
    <property type="match status" value="1"/>
</dbReference>
<protein>
    <submittedName>
        <fullName evidence="3">Dinitrogenase iron-molybdenum cofactor</fullName>
    </submittedName>
</protein>
<evidence type="ECO:0000313" key="3">
    <source>
        <dbReference type="EMBL" id="SEQ47629.1"/>
    </source>
</evidence>
<evidence type="ECO:0000259" key="2">
    <source>
        <dbReference type="Pfam" id="PF02579"/>
    </source>
</evidence>
<dbReference type="RefSeq" id="WP_091356378.1">
    <property type="nucleotide sequence ID" value="NZ_AP025284.1"/>
</dbReference>
<dbReference type="Gene3D" id="3.30.420.130">
    <property type="entry name" value="Dinitrogenase iron-molybdenum cofactor biosynthesis domain"/>
    <property type="match status" value="1"/>
</dbReference>
<dbReference type="InterPro" id="IPR036105">
    <property type="entry name" value="DiNase_FeMo-co_biosyn_sf"/>
</dbReference>
<accession>A0A1H9GC29</accession>
<dbReference type="PANTHER" id="PTHR33937">
    <property type="entry name" value="IRON-MOLYBDENUM PROTEIN-RELATED-RELATED"/>
    <property type="match status" value="1"/>
</dbReference>
<dbReference type="InterPro" id="IPR051840">
    <property type="entry name" value="NifX/NifY_domain"/>
</dbReference>
<dbReference type="InterPro" id="IPR034165">
    <property type="entry name" value="NifB_C"/>
</dbReference>
<evidence type="ECO:0000256" key="1">
    <source>
        <dbReference type="ARBA" id="ARBA00023231"/>
    </source>
</evidence>
<dbReference type="AlphaFoldDB" id="A0A1H9GC29"/>
<name>A0A1H9GC29_9GAMM</name>
<dbReference type="Pfam" id="PF02579">
    <property type="entry name" value="Nitro_FeMo-Co"/>
    <property type="match status" value="1"/>
</dbReference>
<sequence>MVKLPPVLMAVASKDAVSINLHFGHARAFLIYRVCEDHCEFIERRVVDHYCQGHTGDRSAMELILETIKDCHAVFVVKIGDGPQEKLKRIGVISVSDYGHEGIEESLLHYVQTSDWS</sequence>
<dbReference type="EMBL" id="FOGB01000004">
    <property type="protein sequence ID" value="SEQ47629.1"/>
    <property type="molecule type" value="Genomic_DNA"/>
</dbReference>
<keyword evidence="4" id="KW-1185">Reference proteome</keyword>
<dbReference type="InterPro" id="IPR003731">
    <property type="entry name" value="Di-Nase_FeMo-co_biosynth"/>
</dbReference>